<evidence type="ECO:0000256" key="1">
    <source>
        <dbReference type="ARBA" id="ARBA00022737"/>
    </source>
</evidence>
<dbReference type="InterPro" id="IPR000859">
    <property type="entry name" value="CUB_dom"/>
</dbReference>
<keyword evidence="5" id="KW-1133">Transmembrane helix</keyword>
<dbReference type="Proteomes" id="UP001186944">
    <property type="component" value="Unassembled WGS sequence"/>
</dbReference>
<comment type="caution">
    <text evidence="8">The sequence shown here is derived from an EMBL/GenBank/DDBJ whole genome shotgun (WGS) entry which is preliminary data.</text>
</comment>
<keyword evidence="5" id="KW-0812">Transmembrane</keyword>
<accession>A0AA89CBM2</accession>
<keyword evidence="5" id="KW-0472">Membrane</keyword>
<name>A0AA89CBM2_PINIB</name>
<dbReference type="SMART" id="SM00042">
    <property type="entry name" value="CUB"/>
    <property type="match status" value="2"/>
</dbReference>
<evidence type="ECO:0000256" key="4">
    <source>
        <dbReference type="SAM" id="MobiDB-lite"/>
    </source>
</evidence>
<reference evidence="8" key="1">
    <citation type="submission" date="2019-08" db="EMBL/GenBank/DDBJ databases">
        <title>The improved chromosome-level genome for the pearl oyster Pinctada fucata martensii using PacBio sequencing and Hi-C.</title>
        <authorList>
            <person name="Zheng Z."/>
        </authorList>
    </citation>
    <scope>NUCLEOTIDE SEQUENCE</scope>
    <source>
        <strain evidence="8">ZZ-2019</strain>
        <tissue evidence="8">Adductor muscle</tissue>
    </source>
</reference>
<keyword evidence="6" id="KW-0732">Signal</keyword>
<dbReference type="Gene3D" id="2.60.120.290">
    <property type="entry name" value="Spermadhesin, CUB domain"/>
    <property type="match status" value="2"/>
</dbReference>
<sequence length="446" mass="48736">MLFDGTKWLQIVFIPLVFSITAYGQSCTVPAGNRNITASRLVMSSFESPNYNQGTGSYPSNMDCGWLIDTGDDSLQLLLFITYDTQCPDNIYIYDGVDETATVLANGLCGKSSSPASYSTSQRYAYVRMTSDSTTEKPGFHIDYVAANDSSGTGCSSTETLTATESYSYLTTPEFPSQYTSSSDCRWALSSGTGDVVEITVIVSDVEDDNPNSCDYDVYYIFDGAYKCEHNEIRKVCQEYPAVLSYNYTSNEDTVTVTFKSDSSVNRRGFLLAYRSITLPTTASSTTESTTVSSTYTSTASSTSTTVTSESTTVKPTTSSDPITTNRQSTDSLTSYTTVVCNCPSNPPEKSTKDRSSTDITVSLEVFLGAVGVIIFIFVFTITTAVCVVKKKVNSPVKKTITPVQPFRAPVNSIKKQEVIVNVKKLSKQRKLQTQSGMIVRQPQPW</sequence>
<dbReference type="CDD" id="cd00041">
    <property type="entry name" value="CUB"/>
    <property type="match status" value="2"/>
</dbReference>
<feature type="domain" description="CUB" evidence="7">
    <location>
        <begin position="155"/>
        <end position="277"/>
    </location>
</feature>
<comment type="caution">
    <text evidence="3">Lacks conserved residue(s) required for the propagation of feature annotation.</text>
</comment>
<keyword evidence="2" id="KW-1015">Disulfide bond</keyword>
<evidence type="ECO:0000313" key="9">
    <source>
        <dbReference type="Proteomes" id="UP001186944"/>
    </source>
</evidence>
<evidence type="ECO:0000313" key="8">
    <source>
        <dbReference type="EMBL" id="KAK3104057.1"/>
    </source>
</evidence>
<dbReference type="PROSITE" id="PS01180">
    <property type="entry name" value="CUB"/>
    <property type="match status" value="2"/>
</dbReference>
<dbReference type="InterPro" id="IPR035914">
    <property type="entry name" value="Sperma_CUB_dom_sf"/>
</dbReference>
<evidence type="ECO:0000259" key="7">
    <source>
        <dbReference type="PROSITE" id="PS01180"/>
    </source>
</evidence>
<proteinExistence type="predicted"/>
<gene>
    <name evidence="8" type="ORF">FSP39_024071</name>
</gene>
<dbReference type="EMBL" id="VSWD01000005">
    <property type="protein sequence ID" value="KAK3104057.1"/>
    <property type="molecule type" value="Genomic_DNA"/>
</dbReference>
<protein>
    <recommendedName>
        <fullName evidence="7">CUB domain-containing protein</fullName>
    </recommendedName>
</protein>
<organism evidence="8 9">
    <name type="scientific">Pinctada imbricata</name>
    <name type="common">Atlantic pearl-oyster</name>
    <name type="synonym">Pinctada martensii</name>
    <dbReference type="NCBI Taxonomy" id="66713"/>
    <lineage>
        <taxon>Eukaryota</taxon>
        <taxon>Metazoa</taxon>
        <taxon>Spiralia</taxon>
        <taxon>Lophotrochozoa</taxon>
        <taxon>Mollusca</taxon>
        <taxon>Bivalvia</taxon>
        <taxon>Autobranchia</taxon>
        <taxon>Pteriomorphia</taxon>
        <taxon>Pterioida</taxon>
        <taxon>Pterioidea</taxon>
        <taxon>Pteriidae</taxon>
        <taxon>Pinctada</taxon>
    </lineage>
</organism>
<feature type="compositionally biased region" description="Low complexity" evidence="4">
    <location>
        <begin position="288"/>
        <end position="320"/>
    </location>
</feature>
<feature type="signal peptide" evidence="6">
    <location>
        <begin position="1"/>
        <end position="24"/>
    </location>
</feature>
<feature type="region of interest" description="Disordered" evidence="4">
    <location>
        <begin position="288"/>
        <end position="328"/>
    </location>
</feature>
<feature type="transmembrane region" description="Helical" evidence="5">
    <location>
        <begin position="366"/>
        <end position="389"/>
    </location>
</feature>
<dbReference type="SUPFAM" id="SSF49854">
    <property type="entry name" value="Spermadhesin, CUB domain"/>
    <property type="match status" value="2"/>
</dbReference>
<feature type="domain" description="CUB" evidence="7">
    <location>
        <begin position="37"/>
        <end position="147"/>
    </location>
</feature>
<keyword evidence="1" id="KW-0677">Repeat</keyword>
<evidence type="ECO:0000256" key="6">
    <source>
        <dbReference type="SAM" id="SignalP"/>
    </source>
</evidence>
<dbReference type="Pfam" id="PF00431">
    <property type="entry name" value="CUB"/>
    <property type="match status" value="2"/>
</dbReference>
<evidence type="ECO:0000256" key="2">
    <source>
        <dbReference type="ARBA" id="ARBA00023157"/>
    </source>
</evidence>
<keyword evidence="9" id="KW-1185">Reference proteome</keyword>
<evidence type="ECO:0000256" key="3">
    <source>
        <dbReference type="PROSITE-ProRule" id="PRU00059"/>
    </source>
</evidence>
<dbReference type="AlphaFoldDB" id="A0AA89CBM2"/>
<feature type="chain" id="PRO_5041712388" description="CUB domain-containing protein" evidence="6">
    <location>
        <begin position="25"/>
        <end position="446"/>
    </location>
</feature>
<evidence type="ECO:0000256" key="5">
    <source>
        <dbReference type="SAM" id="Phobius"/>
    </source>
</evidence>
<dbReference type="PANTHER" id="PTHR24251">
    <property type="entry name" value="OVOCHYMASE-RELATED"/>
    <property type="match status" value="1"/>
</dbReference>